<dbReference type="AlphaFoldDB" id="A0A5D4KKP6"/>
<organism evidence="2 3">
    <name type="scientific">Rossellomorea vietnamensis</name>
    <dbReference type="NCBI Taxonomy" id="218284"/>
    <lineage>
        <taxon>Bacteria</taxon>
        <taxon>Bacillati</taxon>
        <taxon>Bacillota</taxon>
        <taxon>Bacilli</taxon>
        <taxon>Bacillales</taxon>
        <taxon>Bacillaceae</taxon>
        <taxon>Rossellomorea</taxon>
    </lineage>
</organism>
<comment type="caution">
    <text evidence="2">The sequence shown here is derived from an EMBL/GenBank/DDBJ whole genome shotgun (WGS) entry which is preliminary data.</text>
</comment>
<protein>
    <submittedName>
        <fullName evidence="2">DinB family protein</fullName>
    </submittedName>
</protein>
<accession>A0A5D4KKP6</accession>
<reference evidence="2 3" key="1">
    <citation type="submission" date="2019-08" db="EMBL/GenBank/DDBJ databases">
        <title>Bacillus genomes from the desert of Cuatro Cienegas, Coahuila.</title>
        <authorList>
            <person name="Olmedo-Alvarez G."/>
        </authorList>
    </citation>
    <scope>NUCLEOTIDE SEQUENCE [LARGE SCALE GENOMIC DNA]</scope>
    <source>
        <strain evidence="2 3">CH40_1T</strain>
    </source>
</reference>
<evidence type="ECO:0000313" key="2">
    <source>
        <dbReference type="EMBL" id="TYR77305.1"/>
    </source>
</evidence>
<dbReference type="EMBL" id="VTEH01000001">
    <property type="protein sequence ID" value="TYR77305.1"/>
    <property type="molecule type" value="Genomic_DNA"/>
</dbReference>
<feature type="domain" description="DinB-like" evidence="1">
    <location>
        <begin position="12"/>
        <end position="155"/>
    </location>
</feature>
<dbReference type="Gene3D" id="1.20.120.450">
    <property type="entry name" value="dinb family like domain"/>
    <property type="match status" value="1"/>
</dbReference>
<dbReference type="Proteomes" id="UP000323317">
    <property type="component" value="Unassembled WGS sequence"/>
</dbReference>
<gene>
    <name evidence="2" type="ORF">FZC79_00330</name>
</gene>
<sequence>MMDPNTVTDALKRYNDFLEGLVYIDEKQADLPLAKGKWSTKQVISHMYGWDLYLLETVLPSALIKKAVSFPSHNEFNARSLISTEAFTIKKLIEQSIHLRNRLLNELKMEKYTLILDKPLTVNGISHCPNTGSQYTLAYLMYEFADHDNYHSRQIIDFMKLQSK</sequence>
<dbReference type="SUPFAM" id="SSF109854">
    <property type="entry name" value="DinB/YfiT-like putative metalloenzymes"/>
    <property type="match status" value="1"/>
</dbReference>
<dbReference type="InterPro" id="IPR034660">
    <property type="entry name" value="DinB/YfiT-like"/>
</dbReference>
<evidence type="ECO:0000313" key="3">
    <source>
        <dbReference type="Proteomes" id="UP000323317"/>
    </source>
</evidence>
<dbReference type="InterPro" id="IPR024775">
    <property type="entry name" value="DinB-like"/>
</dbReference>
<proteinExistence type="predicted"/>
<dbReference type="Pfam" id="PF12867">
    <property type="entry name" value="DinB_2"/>
    <property type="match status" value="1"/>
</dbReference>
<dbReference type="RefSeq" id="WP_148944930.1">
    <property type="nucleotide sequence ID" value="NZ_JBNIKK010000011.1"/>
</dbReference>
<name>A0A5D4KKP6_9BACI</name>
<evidence type="ECO:0000259" key="1">
    <source>
        <dbReference type="Pfam" id="PF12867"/>
    </source>
</evidence>